<proteinExistence type="inferred from homology"/>
<dbReference type="InterPro" id="IPR046406">
    <property type="entry name" value="DcrB"/>
</dbReference>
<dbReference type="Proteomes" id="UP000244378">
    <property type="component" value="Unassembled WGS sequence"/>
</dbReference>
<accession>A0A2T7ASI9</accession>
<keyword evidence="1" id="KW-0732">Signal</keyword>
<sequence length="185" mass="19618">MRNLVKYVGIGLLVMGLAACDNKDSNAPASAGASQSEASGQPISLLDGKLSFSLPADMTDQSGKVGTQANNMHVYSDATGQKAVIVIVGEKSQESLEVLAKRLEDQQRARDPQLQVVTNKAIEVKGQKLQQLDTVISAKGQTAYSSVVLGNVDNQLLTLQITLPADNQQQAQSTAENIINTIVVK</sequence>
<dbReference type="PROSITE" id="PS51257">
    <property type="entry name" value="PROKAR_LIPOPROTEIN"/>
    <property type="match status" value="1"/>
</dbReference>
<protein>
    <recommendedName>
        <fullName evidence="1">Inner membrane lipoprotein DcrB</fullName>
    </recommendedName>
</protein>
<evidence type="ECO:0000256" key="1">
    <source>
        <dbReference type="HAMAP-Rule" id="MF_02248"/>
    </source>
</evidence>
<dbReference type="InterPro" id="IPR014894">
    <property type="entry name" value="DcrB/EagT6"/>
</dbReference>
<comment type="caution">
    <text evidence="3">The sequence shown here is derived from an EMBL/GenBank/DDBJ whole genome shotgun (WGS) entry which is preliminary data.</text>
</comment>
<keyword evidence="1" id="KW-1003">Cell membrane</keyword>
<keyword evidence="1" id="KW-0564">Palmitate</keyword>
<dbReference type="Gene3D" id="3.40.1000.10">
    <property type="entry name" value="Mog1/PsbP, alpha/beta/alpha sandwich"/>
    <property type="match status" value="1"/>
</dbReference>
<dbReference type="GeneID" id="92215243"/>
<evidence type="ECO:0000313" key="2">
    <source>
        <dbReference type="EMBL" id="KAB0873615.1"/>
    </source>
</evidence>
<evidence type="ECO:0000313" key="5">
    <source>
        <dbReference type="Proteomes" id="UP000469927"/>
    </source>
</evidence>
<name>A0A2T7ASI9_9ENTR</name>
<keyword evidence="5" id="KW-1185">Reference proteome</keyword>
<keyword evidence="1" id="KW-0472">Membrane</keyword>
<gene>
    <name evidence="1" type="primary">dcrB</name>
    <name evidence="3" type="ORF">AUN14_11935</name>
    <name evidence="2" type="ORF">FZI19_18865</name>
</gene>
<evidence type="ECO:0000313" key="3">
    <source>
        <dbReference type="EMBL" id="PUX13882.1"/>
    </source>
</evidence>
<comment type="function">
    <text evidence="1">Plays a role in cell envelope biogenesis, maintenance of cell envelope integrity and membrane homeostasis. Essential for lipoprotein maturation under conditions where membrane fluidity may be altered.</text>
</comment>
<dbReference type="GO" id="GO:0005886">
    <property type="term" value="C:plasma membrane"/>
    <property type="evidence" value="ECO:0007669"/>
    <property type="project" value="UniProtKB-SubCell"/>
</dbReference>
<dbReference type="Proteomes" id="UP000469927">
    <property type="component" value="Unassembled WGS sequence"/>
</dbReference>
<organism evidence="3 4">
    <name type="scientific">Cronobacter muytjensii</name>
    <dbReference type="NCBI Taxonomy" id="413501"/>
    <lineage>
        <taxon>Bacteria</taxon>
        <taxon>Pseudomonadati</taxon>
        <taxon>Pseudomonadota</taxon>
        <taxon>Gammaproteobacteria</taxon>
        <taxon>Enterobacterales</taxon>
        <taxon>Enterobacteriaceae</taxon>
        <taxon>Cronobacter</taxon>
    </lineage>
</organism>
<comment type="subcellular location">
    <subcellularLocation>
        <location evidence="1">Cell membrane</location>
        <topology evidence="1">Lipid-anchor</topology>
        <orientation evidence="1">Periplasmic side</orientation>
    </subcellularLocation>
</comment>
<dbReference type="RefSeq" id="WP_038866913.1">
    <property type="nucleotide sequence ID" value="NZ_CP187979.1"/>
</dbReference>
<dbReference type="Pfam" id="PF08786">
    <property type="entry name" value="DcrB"/>
    <property type="match status" value="1"/>
</dbReference>
<dbReference type="EMBL" id="WAGD01000071">
    <property type="protein sequence ID" value="KAB0873615.1"/>
    <property type="molecule type" value="Genomic_DNA"/>
</dbReference>
<reference evidence="3 4" key="1">
    <citation type="submission" date="2016-12" db="EMBL/GenBank/DDBJ databases">
        <title>Analysis of the Molecular Diversity Among Cronobacter Species Isolated from Filth Flies Using a Pan Genomic DNA Microarray.</title>
        <authorList>
            <person name="Pava-Ripoll M."/>
            <person name="Tall B."/>
            <person name="Farber J."/>
            <person name="Fanning S."/>
            <person name="Lehner A."/>
            <person name="Stephan R."/>
            <person name="Pagotto F."/>
            <person name="Iverson C."/>
            <person name="Ziobro G."/>
            <person name="Miller A."/>
            <person name="Pearson R."/>
            <person name="Yan Q."/>
            <person name="Kim M."/>
            <person name="Jeong S."/>
            <person name="Park J."/>
            <person name="Jun S."/>
            <person name="Choi H."/>
            <person name="Chung T."/>
            <person name="Yoo Y."/>
            <person name="Park E."/>
            <person name="Hwang S."/>
            <person name="Lee B."/>
            <person name="Sathyamoorthy V."/>
            <person name="Carter L."/>
            <person name="Mammel M."/>
            <person name="Jackson S."/>
            <person name="Kothary M."/>
            <person name="Patel I."/>
            <person name="Grim C."/>
            <person name="Gopinath G."/>
            <person name="Gangiredla J."/>
            <person name="Chase H."/>
        </authorList>
    </citation>
    <scope>NUCLEOTIDE SEQUENCE [LARGE SCALE GENOMIC DNA]</scope>
    <source>
        <strain evidence="3 4">MOD1-Md1s</strain>
    </source>
</reference>
<dbReference type="AlphaFoldDB" id="A0A2T7ASI9"/>
<dbReference type="NCBIfam" id="NF008627">
    <property type="entry name" value="PRK11615.1"/>
    <property type="match status" value="1"/>
</dbReference>
<reference evidence="2 5" key="2">
    <citation type="submission" date="2019-08" db="EMBL/GenBank/DDBJ databases">
        <title>Prevalence, distribution, and phylogeny of type two toxin-antitoxin genes possessed by Cronobacter species where C. sakazakii homologs follow sequence type lineages.</title>
        <authorList>
            <person name="Finkelstein S."/>
            <person name="Negrete F."/>
            <person name="Jang H."/>
            <person name="Gopinath G.R."/>
            <person name="Tall B.D."/>
        </authorList>
    </citation>
    <scope>NUCLEOTIDE SEQUENCE [LARGE SCALE GENOMIC DNA]</scope>
    <source>
        <strain evidence="2 5">MOD1_GK1257</strain>
    </source>
</reference>
<comment type="similarity">
    <text evidence="1">Belongs to the DcrB family.</text>
</comment>
<evidence type="ECO:0000313" key="4">
    <source>
        <dbReference type="Proteomes" id="UP000244378"/>
    </source>
</evidence>
<keyword evidence="1" id="KW-0449">Lipoprotein</keyword>
<dbReference type="EMBL" id="MSAE01000022">
    <property type="protein sequence ID" value="PUX13882.1"/>
    <property type="molecule type" value="Genomic_DNA"/>
</dbReference>
<dbReference type="OrthoDB" id="6476276at2"/>
<dbReference type="HAMAP" id="MF_02248">
    <property type="entry name" value="DcrB"/>
    <property type="match status" value="1"/>
</dbReference>